<gene>
    <name evidence="1" type="ORF">MPRM_10410</name>
</gene>
<dbReference type="Proteomes" id="UP000467105">
    <property type="component" value="Chromosome"/>
</dbReference>
<proteinExistence type="predicted"/>
<dbReference type="AlphaFoldDB" id="A0A7I7YPR7"/>
<evidence type="ECO:0000313" key="2">
    <source>
        <dbReference type="Proteomes" id="UP000467105"/>
    </source>
</evidence>
<dbReference type="Gene3D" id="1.10.620.20">
    <property type="entry name" value="Ribonucleotide Reductase, subunit A"/>
    <property type="match status" value="1"/>
</dbReference>
<dbReference type="Pfam" id="PF11583">
    <property type="entry name" value="AurF"/>
    <property type="match status" value="1"/>
</dbReference>
<reference evidence="1 2" key="1">
    <citation type="journal article" date="2019" name="Emerg. Microbes Infect.">
        <title>Comprehensive subspecies identification of 175 nontuberculous mycobacteria species based on 7547 genomic profiles.</title>
        <authorList>
            <person name="Matsumoto Y."/>
            <person name="Kinjo T."/>
            <person name="Motooka D."/>
            <person name="Nabeya D."/>
            <person name="Jung N."/>
            <person name="Uechi K."/>
            <person name="Horii T."/>
            <person name="Iida T."/>
            <person name="Fujita J."/>
            <person name="Nakamura S."/>
        </authorList>
    </citation>
    <scope>NUCLEOTIDE SEQUENCE [LARGE SCALE GENOMIC DNA]</scope>
    <source>
        <strain evidence="1 2">JCM 14742</strain>
    </source>
</reference>
<dbReference type="GO" id="GO:0016491">
    <property type="term" value="F:oxidoreductase activity"/>
    <property type="evidence" value="ECO:0007669"/>
    <property type="project" value="InterPro"/>
</dbReference>
<dbReference type="EMBL" id="AP022614">
    <property type="protein sequence ID" value="BBZ43760.1"/>
    <property type="molecule type" value="Genomic_DNA"/>
</dbReference>
<dbReference type="SUPFAM" id="SSF47240">
    <property type="entry name" value="Ferritin-like"/>
    <property type="match status" value="1"/>
</dbReference>
<accession>A0A7I7YPR7</accession>
<keyword evidence="2" id="KW-1185">Reference proteome</keyword>
<dbReference type="InterPro" id="IPR025859">
    <property type="entry name" value="AurF/CmlI"/>
</dbReference>
<organism evidence="1 2">
    <name type="scientific">Mycobacterium parmense</name>
    <dbReference type="NCBI Taxonomy" id="185642"/>
    <lineage>
        <taxon>Bacteria</taxon>
        <taxon>Bacillati</taxon>
        <taxon>Actinomycetota</taxon>
        <taxon>Actinomycetes</taxon>
        <taxon>Mycobacteriales</taxon>
        <taxon>Mycobacteriaceae</taxon>
        <taxon>Mycobacterium</taxon>
        <taxon>Mycobacterium simiae complex</taxon>
    </lineage>
</organism>
<evidence type="ECO:0000313" key="1">
    <source>
        <dbReference type="EMBL" id="BBZ43760.1"/>
    </source>
</evidence>
<evidence type="ECO:0008006" key="3">
    <source>
        <dbReference type="Google" id="ProtNLM"/>
    </source>
</evidence>
<name>A0A7I7YPR7_9MYCO</name>
<dbReference type="InterPro" id="IPR012348">
    <property type="entry name" value="RNR-like"/>
</dbReference>
<dbReference type="InterPro" id="IPR009078">
    <property type="entry name" value="Ferritin-like_SF"/>
</dbReference>
<protein>
    <recommendedName>
        <fullName evidence="3">Diiron oxygenase</fullName>
    </recommendedName>
</protein>
<sequence length="353" mass="40654">MFQRWRRNMQVLDDADYVDALATLSDGSVRRNFNPYTDIDWESPEFAVTRDDPRWILPASDPLGRHPWYQAQSQERQIEIGMWRQANVAKVGTHFESVLIRGLMNYTFWVPNGSPEYRYCLHESVEECNHTLMFQEMVNRVGADVPGLPRILQWVSPFLPLAAGPLPVFFFIGVLAGEEPLDHTQKDVLREGKSLHPIMERVMAIHVAEEARHISFAHEYLRKRLPELSRPQRFLISLYTPLIMRVLCEAITVPPKAFWEQFEIPVEVKRELFFGSPQSQKLLRDMFADMRMLAYDTGLMNPVARVLWRLFQINGKPSRYRSEPQRRRVAALPGSGAMPPADATAYVATGAGN</sequence>